<evidence type="ECO:0000313" key="3">
    <source>
        <dbReference type="Proteomes" id="UP001604336"/>
    </source>
</evidence>
<reference evidence="3" key="1">
    <citation type="submission" date="2024-07" db="EMBL/GenBank/DDBJ databases">
        <title>Two chromosome-level genome assemblies of Korean endemic species Abeliophyllum distichum and Forsythia ovata (Oleaceae).</title>
        <authorList>
            <person name="Jang H."/>
        </authorList>
    </citation>
    <scope>NUCLEOTIDE SEQUENCE [LARGE SCALE GENOMIC DNA]</scope>
</reference>
<dbReference type="AlphaFoldDB" id="A0ABD1REI9"/>
<keyword evidence="3" id="KW-1185">Reference proteome</keyword>
<evidence type="ECO:0000256" key="1">
    <source>
        <dbReference type="SAM" id="Phobius"/>
    </source>
</evidence>
<feature type="transmembrane region" description="Helical" evidence="1">
    <location>
        <begin position="7"/>
        <end position="28"/>
    </location>
</feature>
<sequence length="132" mass="15829">MKDYGLIIFSSALLWFWVLVFFWILFFFWISGNILYYVALVIHLRYLPMVFFPGHVMRLVLMVVRIIPFRPSHHSVIFVVDHPSFPKVINKEFDRYLTIEHYIELFSKISPISRKGSKEVEDWLVSTKLMTI</sequence>
<protein>
    <submittedName>
        <fullName evidence="2">Uncharacterized protein</fullName>
    </submittedName>
</protein>
<evidence type="ECO:0000313" key="2">
    <source>
        <dbReference type="EMBL" id="KAL2485619.1"/>
    </source>
</evidence>
<dbReference type="Proteomes" id="UP001604336">
    <property type="component" value="Unassembled WGS sequence"/>
</dbReference>
<proteinExistence type="predicted"/>
<name>A0ABD1REI9_9LAMI</name>
<dbReference type="EMBL" id="JBFOLK010000009">
    <property type="protein sequence ID" value="KAL2485619.1"/>
    <property type="molecule type" value="Genomic_DNA"/>
</dbReference>
<gene>
    <name evidence="2" type="ORF">Adt_30375</name>
</gene>
<feature type="transmembrane region" description="Helical" evidence="1">
    <location>
        <begin position="34"/>
        <end position="52"/>
    </location>
</feature>
<keyword evidence="1" id="KW-1133">Transmembrane helix</keyword>
<keyword evidence="1" id="KW-0472">Membrane</keyword>
<keyword evidence="1" id="KW-0812">Transmembrane</keyword>
<comment type="caution">
    <text evidence="2">The sequence shown here is derived from an EMBL/GenBank/DDBJ whole genome shotgun (WGS) entry which is preliminary data.</text>
</comment>
<organism evidence="2 3">
    <name type="scientific">Abeliophyllum distichum</name>
    <dbReference type="NCBI Taxonomy" id="126358"/>
    <lineage>
        <taxon>Eukaryota</taxon>
        <taxon>Viridiplantae</taxon>
        <taxon>Streptophyta</taxon>
        <taxon>Embryophyta</taxon>
        <taxon>Tracheophyta</taxon>
        <taxon>Spermatophyta</taxon>
        <taxon>Magnoliopsida</taxon>
        <taxon>eudicotyledons</taxon>
        <taxon>Gunneridae</taxon>
        <taxon>Pentapetalae</taxon>
        <taxon>asterids</taxon>
        <taxon>lamiids</taxon>
        <taxon>Lamiales</taxon>
        <taxon>Oleaceae</taxon>
        <taxon>Forsythieae</taxon>
        <taxon>Abeliophyllum</taxon>
    </lineage>
</organism>
<accession>A0ABD1REI9</accession>